<dbReference type="InterPro" id="IPR004761">
    <property type="entry name" value="Spore_GerAB"/>
</dbReference>
<evidence type="ECO:0000256" key="5">
    <source>
        <dbReference type="ARBA" id="ARBA00022692"/>
    </source>
</evidence>
<dbReference type="NCBIfam" id="TIGR00912">
    <property type="entry name" value="2A0309"/>
    <property type="match status" value="1"/>
</dbReference>
<dbReference type="PANTHER" id="PTHR34975">
    <property type="entry name" value="SPORE GERMINATION PROTEIN A2"/>
    <property type="match status" value="1"/>
</dbReference>
<feature type="transmembrane region" description="Helical" evidence="8">
    <location>
        <begin position="271"/>
        <end position="293"/>
    </location>
</feature>
<proteinExistence type="inferred from homology"/>
<feature type="transmembrane region" description="Helical" evidence="8">
    <location>
        <begin position="118"/>
        <end position="135"/>
    </location>
</feature>
<comment type="subcellular location">
    <subcellularLocation>
        <location evidence="1">Membrane</location>
        <topology evidence="1">Multi-pass membrane protein</topology>
    </subcellularLocation>
</comment>
<keyword evidence="6 8" id="KW-1133">Transmembrane helix</keyword>
<feature type="transmembrane region" description="Helical" evidence="8">
    <location>
        <begin position="39"/>
        <end position="60"/>
    </location>
</feature>
<feature type="transmembrane region" description="Helical" evidence="8">
    <location>
        <begin position="305"/>
        <end position="327"/>
    </location>
</feature>
<keyword evidence="3" id="KW-0813">Transport</keyword>
<evidence type="ECO:0000313" key="9">
    <source>
        <dbReference type="EMBL" id="MBP2000309.1"/>
    </source>
</evidence>
<accession>A0ABS4JIC2</accession>
<feature type="transmembrane region" description="Helical" evidence="8">
    <location>
        <begin position="81"/>
        <end position="103"/>
    </location>
</feature>
<keyword evidence="4" id="KW-0309">Germination</keyword>
<dbReference type="PANTHER" id="PTHR34975:SF2">
    <property type="entry name" value="SPORE GERMINATION PROTEIN A2"/>
    <property type="match status" value="1"/>
</dbReference>
<feature type="transmembrane region" description="Helical" evidence="8">
    <location>
        <begin position="142"/>
        <end position="163"/>
    </location>
</feature>
<evidence type="ECO:0000256" key="4">
    <source>
        <dbReference type="ARBA" id="ARBA00022544"/>
    </source>
</evidence>
<feature type="transmembrane region" description="Helical" evidence="8">
    <location>
        <begin position="215"/>
        <end position="238"/>
    </location>
</feature>
<organism evidence="9 10">
    <name type="scientific">Paenibacillus shirakamiensis</name>
    <dbReference type="NCBI Taxonomy" id="1265935"/>
    <lineage>
        <taxon>Bacteria</taxon>
        <taxon>Bacillati</taxon>
        <taxon>Bacillota</taxon>
        <taxon>Bacilli</taxon>
        <taxon>Bacillales</taxon>
        <taxon>Paenibacillaceae</taxon>
        <taxon>Paenibacillus</taxon>
    </lineage>
</organism>
<protein>
    <submittedName>
        <fullName evidence="9">Spore germination protein (Amino acid permease)</fullName>
    </submittedName>
</protein>
<evidence type="ECO:0000256" key="2">
    <source>
        <dbReference type="ARBA" id="ARBA00007998"/>
    </source>
</evidence>
<comment type="caution">
    <text evidence="9">The sequence shown here is derived from an EMBL/GenBank/DDBJ whole genome shotgun (WGS) entry which is preliminary data.</text>
</comment>
<name>A0ABS4JIC2_9BACL</name>
<evidence type="ECO:0000313" key="10">
    <source>
        <dbReference type="Proteomes" id="UP001519288"/>
    </source>
</evidence>
<dbReference type="Proteomes" id="UP001519288">
    <property type="component" value="Unassembled WGS sequence"/>
</dbReference>
<keyword evidence="5 8" id="KW-0812">Transmembrane</keyword>
<evidence type="ECO:0000256" key="6">
    <source>
        <dbReference type="ARBA" id="ARBA00022989"/>
    </source>
</evidence>
<evidence type="ECO:0000256" key="7">
    <source>
        <dbReference type="ARBA" id="ARBA00023136"/>
    </source>
</evidence>
<comment type="similarity">
    <text evidence="2">Belongs to the amino acid-polyamine-organocation (APC) superfamily. Spore germination protein (SGP) (TC 2.A.3.9) family.</text>
</comment>
<feature type="transmembrane region" description="Helical" evidence="8">
    <location>
        <begin position="7"/>
        <end position="33"/>
    </location>
</feature>
<reference evidence="9 10" key="1">
    <citation type="submission" date="2021-03" db="EMBL/GenBank/DDBJ databases">
        <title>Genomic Encyclopedia of Type Strains, Phase IV (KMG-IV): sequencing the most valuable type-strain genomes for metagenomic binning, comparative biology and taxonomic classification.</title>
        <authorList>
            <person name="Goeker M."/>
        </authorList>
    </citation>
    <scope>NUCLEOTIDE SEQUENCE [LARGE SCALE GENOMIC DNA]</scope>
    <source>
        <strain evidence="9 10">DSM 26806</strain>
    </source>
</reference>
<keyword evidence="7 8" id="KW-0472">Membrane</keyword>
<dbReference type="RefSeq" id="WP_209860221.1">
    <property type="nucleotide sequence ID" value="NZ_JAGGLD010000001.1"/>
</dbReference>
<evidence type="ECO:0000256" key="8">
    <source>
        <dbReference type="SAM" id="Phobius"/>
    </source>
</evidence>
<dbReference type="Pfam" id="PF03845">
    <property type="entry name" value="Spore_permease"/>
    <property type="match status" value="1"/>
</dbReference>
<evidence type="ECO:0000256" key="1">
    <source>
        <dbReference type="ARBA" id="ARBA00004141"/>
    </source>
</evidence>
<sequence>MSAISKFGLFPATMIIILSVGLVNHVFIVPLLLNTALRDSWMCAFISLFLGLIWALFPVYGTMKRMNEPFTVFLDRALTPWGAWFIKGPLILLLFFITCNTFFDTISWATSTYLVHTPYWAITIVFILLVLYTIFSGLRTIAFTSAILLPFVIVLGDFVMTANLPHKDYTYLLPMFENGVEPVIKGGFLAACSMGELYTLVLFQHHLKSRFKLKHVLIIVVLLGLLTLGPLTGAVTQFGPFEAAKLRYPAFSQWRLVEIGKYIEHVDFFAIYQWLSGAFIRISLSMYLIMELLPFKKPVITKSTMGGIGVIIVVLTQIACDRMILYRQWVKPFFIYSGALILIISLIVWIASIIMQRKEALSRAGS</sequence>
<feature type="transmembrane region" description="Helical" evidence="8">
    <location>
        <begin position="333"/>
        <end position="354"/>
    </location>
</feature>
<keyword evidence="10" id="KW-1185">Reference proteome</keyword>
<dbReference type="EMBL" id="JAGGLD010000001">
    <property type="protein sequence ID" value="MBP2000309.1"/>
    <property type="molecule type" value="Genomic_DNA"/>
</dbReference>
<feature type="transmembrane region" description="Helical" evidence="8">
    <location>
        <begin position="183"/>
        <end position="203"/>
    </location>
</feature>
<gene>
    <name evidence="9" type="ORF">J2Z69_001328</name>
</gene>
<evidence type="ECO:0000256" key="3">
    <source>
        <dbReference type="ARBA" id="ARBA00022448"/>
    </source>
</evidence>